<evidence type="ECO:0000259" key="2">
    <source>
        <dbReference type="PROSITE" id="PS50966"/>
    </source>
</evidence>
<evidence type="ECO:0000256" key="1">
    <source>
        <dbReference type="PROSITE-ProRule" id="PRU00325"/>
    </source>
</evidence>
<dbReference type="InterPro" id="IPR007527">
    <property type="entry name" value="Znf_SWIM"/>
</dbReference>
<dbReference type="PANTHER" id="PTHR47456">
    <property type="entry name" value="PHD-TYPE DOMAIN-CONTAINING PROTEIN"/>
    <property type="match status" value="1"/>
</dbReference>
<dbReference type="Proteomes" id="UP000005408">
    <property type="component" value="Unassembled WGS sequence"/>
</dbReference>
<evidence type="ECO:0000313" key="4">
    <source>
        <dbReference type="Proteomes" id="UP000005408"/>
    </source>
</evidence>
<name>A0A8W8N3M4_MAGGI</name>
<keyword evidence="1" id="KW-0862">Zinc</keyword>
<dbReference type="AlphaFoldDB" id="A0A8W8N3M4"/>
<dbReference type="EnsemblMetazoa" id="G5144.1">
    <property type="protein sequence ID" value="G5144.1:cds"/>
    <property type="gene ID" value="G5144"/>
</dbReference>
<sequence length="703" mass="80720">MWKTLWTPVTEDGLCGWVGTFEDAEKIRKAYEVDSSITFVSGKKEANFGRPEIVINEKSRVRFNDVGDPCIVPYDGTPFIILARCERHCIFGKDKHKKKKNELKEGRDSCLKGDHPVPRKRKQLLQASKKKGCQAKIVMKDVVFFPDYQVKKNTEKIKRNASEHLRDDLSDVPDNVNKQRRIYILLPKREDHGSTHLTGQLAGFMNPLSKEVRDKLGELVGHGVTSVSEMRRHLHVYVDTLLFKDMKRPALSDAAYYPTDETIRTHIYLAQLRLRYSRIDQENLLHKVAEWQENYPRDNFVFMPASNSAPSDNEILKDIDCVEQDDDDEVYPQIQAAETTEFFFCHQSEFQRHLLYRYGNSLCLLDATYRTTKYALPLFFLAVKTNVGYSVVAEFIVQHETKKSIMQGLRTIKESFVFICDFHREQSWTRWVSKTDYGLTDCKDQVLGMLRRCAHASSEKEYTEAITKLQNSDIWARSSRLRNWYIRDNATATDTFGRSYVKDVPEFLKNRPPSFIKHCMSKMELADTISANEVLSLGNRTYKVKSQSDPGQRTGYQVTMDNGNGMPSCGCHAWMWTLLPCKHIFAVIQHTEFSWEDLPPEYLSSPYFNIDSHVIGIPVPIPSEALEEEEVENESFDGATHFGDSDGDDASQLIDLPSAKRGPKSLKALAVQCREKLSLLQNATYLCQSEDAFIVLDSTLRKL</sequence>
<feature type="domain" description="SWIM-type" evidence="2">
    <location>
        <begin position="556"/>
        <end position="592"/>
    </location>
</feature>
<dbReference type="Pfam" id="PF04434">
    <property type="entry name" value="SWIM"/>
    <property type="match status" value="1"/>
</dbReference>
<keyword evidence="1" id="KW-0479">Metal-binding</keyword>
<keyword evidence="4" id="KW-1185">Reference proteome</keyword>
<dbReference type="GO" id="GO:0003700">
    <property type="term" value="F:DNA-binding transcription factor activity"/>
    <property type="evidence" value="ECO:0007669"/>
    <property type="project" value="InterPro"/>
</dbReference>
<reference evidence="3" key="1">
    <citation type="submission" date="2022-08" db="UniProtKB">
        <authorList>
            <consortium name="EnsemblMetazoa"/>
        </authorList>
    </citation>
    <scope>IDENTIFICATION</scope>
    <source>
        <strain evidence="3">05x7-T-G4-1.051#20</strain>
    </source>
</reference>
<evidence type="ECO:0000313" key="3">
    <source>
        <dbReference type="EnsemblMetazoa" id="G5144.1:cds"/>
    </source>
</evidence>
<protein>
    <recommendedName>
        <fullName evidence="2">SWIM-type domain-containing protein</fullName>
    </recommendedName>
</protein>
<dbReference type="PANTHER" id="PTHR47456:SF1">
    <property type="entry name" value="PHD-TYPE DOMAIN-CONTAINING PROTEIN"/>
    <property type="match status" value="1"/>
</dbReference>
<accession>A0A8W8N3M4</accession>
<organism evidence="3 4">
    <name type="scientific">Magallana gigas</name>
    <name type="common">Pacific oyster</name>
    <name type="synonym">Crassostrea gigas</name>
    <dbReference type="NCBI Taxonomy" id="29159"/>
    <lineage>
        <taxon>Eukaryota</taxon>
        <taxon>Metazoa</taxon>
        <taxon>Spiralia</taxon>
        <taxon>Lophotrochozoa</taxon>
        <taxon>Mollusca</taxon>
        <taxon>Bivalvia</taxon>
        <taxon>Autobranchia</taxon>
        <taxon>Pteriomorphia</taxon>
        <taxon>Ostreida</taxon>
        <taxon>Ostreoidea</taxon>
        <taxon>Ostreidae</taxon>
        <taxon>Magallana</taxon>
    </lineage>
</organism>
<dbReference type="GO" id="GO:0008270">
    <property type="term" value="F:zinc ion binding"/>
    <property type="evidence" value="ECO:0007669"/>
    <property type="project" value="UniProtKB-KW"/>
</dbReference>
<dbReference type="Pfam" id="PF15299">
    <property type="entry name" value="ALS2CR8"/>
    <property type="match status" value="1"/>
</dbReference>
<keyword evidence="1" id="KW-0863">Zinc-finger</keyword>
<dbReference type="PROSITE" id="PS50966">
    <property type="entry name" value="ZF_SWIM"/>
    <property type="match status" value="1"/>
</dbReference>
<dbReference type="InterPro" id="IPR029309">
    <property type="entry name" value="CaRF"/>
</dbReference>
<proteinExistence type="predicted"/>